<dbReference type="AlphaFoldDB" id="A0A1N5WCT3"/>
<dbReference type="GO" id="GO:0016887">
    <property type="term" value="F:ATP hydrolysis activity"/>
    <property type="evidence" value="ECO:0007669"/>
    <property type="project" value="InterPro"/>
</dbReference>
<dbReference type="PANTHER" id="PTHR42939:SF1">
    <property type="entry name" value="ABC TRANSPORTER ATP-BINDING PROTEIN ALBC-RELATED"/>
    <property type="match status" value="1"/>
</dbReference>
<feature type="domain" description="ABC transporter" evidence="4">
    <location>
        <begin position="3"/>
        <end position="230"/>
    </location>
</feature>
<evidence type="ECO:0000313" key="6">
    <source>
        <dbReference type="Proteomes" id="UP000195607"/>
    </source>
</evidence>
<dbReference type="EMBL" id="LT671858">
    <property type="protein sequence ID" value="SIM82475.1"/>
    <property type="molecule type" value="Genomic_DNA"/>
</dbReference>
<name>A0A1N5WCT3_9ARCH</name>
<evidence type="ECO:0000256" key="3">
    <source>
        <dbReference type="ARBA" id="ARBA00022840"/>
    </source>
</evidence>
<evidence type="ECO:0000256" key="1">
    <source>
        <dbReference type="ARBA" id="ARBA00022448"/>
    </source>
</evidence>
<proteinExistence type="predicted"/>
<keyword evidence="3" id="KW-0067">ATP-binding</keyword>
<protein>
    <submittedName>
        <fullName evidence="5">ABC transporter ATPase</fullName>
    </submittedName>
</protein>
<organism evidence="5 6">
    <name type="scientific">Cuniculiplasma divulgatum</name>
    <dbReference type="NCBI Taxonomy" id="1673428"/>
    <lineage>
        <taxon>Archaea</taxon>
        <taxon>Methanobacteriati</taxon>
        <taxon>Thermoplasmatota</taxon>
        <taxon>Thermoplasmata</taxon>
        <taxon>Thermoplasmatales</taxon>
        <taxon>Cuniculiplasmataceae</taxon>
        <taxon>Cuniculiplasma</taxon>
    </lineage>
</organism>
<keyword evidence="2" id="KW-0547">Nucleotide-binding</keyword>
<evidence type="ECO:0000259" key="4">
    <source>
        <dbReference type="PROSITE" id="PS50893"/>
    </source>
</evidence>
<dbReference type="Pfam" id="PF00005">
    <property type="entry name" value="ABC_tran"/>
    <property type="match status" value="1"/>
</dbReference>
<sequence length="292" mass="33193">MKFEVNHVKVSYAKNRSLSDLNVSIVDGITIIIGHNGVGKSSLISVIEGLAKIEGKDEVKVGGHLPYYNPDLAFRDVSFLPERPLPIGGFTVMDWIEFYSGLRKINFERLKMIMEELGVYGLKRARTKYLSMGETQLISMSICLSTECKFFVLDEPNSNIDLENRNILANIIQRLRHENDLSFIIVSHILDDLLPIAENIVIFRPEKIIGPIPIKTGIGENLFSIKLREIDQIVKKIEGKLVYKIIRNNILIRDEDFKNFISSINADQVASIMSIIPVPRVMEDEFSYVQKP</sequence>
<accession>A0A1N5WCT3</accession>
<dbReference type="Proteomes" id="UP000195607">
    <property type="component" value="Chromosome I"/>
</dbReference>
<dbReference type="RefSeq" id="WP_148690115.1">
    <property type="nucleotide sequence ID" value="NZ_LT671858.1"/>
</dbReference>
<dbReference type="InterPro" id="IPR051782">
    <property type="entry name" value="ABC_Transporter_VariousFunc"/>
</dbReference>
<dbReference type="PROSITE" id="PS50893">
    <property type="entry name" value="ABC_TRANSPORTER_2"/>
    <property type="match status" value="1"/>
</dbReference>
<keyword evidence="1" id="KW-0813">Transport</keyword>
<reference evidence="5 6" key="1">
    <citation type="submission" date="2016-04" db="EMBL/GenBank/DDBJ databases">
        <authorList>
            <person name="Evans L.H."/>
            <person name="Alamgir A."/>
            <person name="Owens N."/>
            <person name="Weber N.D."/>
            <person name="Virtaneva K."/>
            <person name="Barbian K."/>
            <person name="Babar A."/>
            <person name="Rosenke K."/>
        </authorList>
    </citation>
    <scope>NUCLEOTIDE SEQUENCE [LARGE SCALE GENOMIC DNA]</scope>
    <source>
        <strain evidence="6">S5(T) (JCM 30642 \VKM B-2941)</strain>
    </source>
</reference>
<dbReference type="PANTHER" id="PTHR42939">
    <property type="entry name" value="ABC TRANSPORTER ATP-BINDING PROTEIN ALBC-RELATED"/>
    <property type="match status" value="1"/>
</dbReference>
<dbReference type="SUPFAM" id="SSF52540">
    <property type="entry name" value="P-loop containing nucleoside triphosphate hydrolases"/>
    <property type="match status" value="1"/>
</dbReference>
<dbReference type="GO" id="GO:0005524">
    <property type="term" value="F:ATP binding"/>
    <property type="evidence" value="ECO:0007669"/>
    <property type="project" value="UniProtKB-KW"/>
</dbReference>
<dbReference type="InterPro" id="IPR027417">
    <property type="entry name" value="P-loop_NTPase"/>
</dbReference>
<dbReference type="Gene3D" id="3.40.50.300">
    <property type="entry name" value="P-loop containing nucleotide triphosphate hydrolases"/>
    <property type="match status" value="1"/>
</dbReference>
<evidence type="ECO:0000313" key="5">
    <source>
        <dbReference type="EMBL" id="SIM82475.1"/>
    </source>
</evidence>
<dbReference type="InterPro" id="IPR003439">
    <property type="entry name" value="ABC_transporter-like_ATP-bd"/>
</dbReference>
<dbReference type="GeneID" id="41588986"/>
<evidence type="ECO:0000256" key="2">
    <source>
        <dbReference type="ARBA" id="ARBA00022741"/>
    </source>
</evidence>
<gene>
    <name evidence="5" type="ORF">CSP5_1744</name>
</gene>